<dbReference type="EMBL" id="SRMQ01000010">
    <property type="protein sequence ID" value="TGJ75840.1"/>
    <property type="molecule type" value="Genomic_DNA"/>
</dbReference>
<gene>
    <name evidence="2" type="ORF">CAGA_20470</name>
</gene>
<evidence type="ECO:0000256" key="1">
    <source>
        <dbReference type="SAM" id="SignalP"/>
    </source>
</evidence>
<sequence length="64" mass="7150">MKNSAKNVISLFLTFAISLAVAVPALAVERDKNNQLLQNDNSKFSVSRVLTFNEIVEEIAKDHF</sequence>
<keyword evidence="1" id="KW-0732">Signal</keyword>
<protein>
    <submittedName>
        <fullName evidence="2">Uncharacterized protein</fullName>
    </submittedName>
</protein>
<dbReference type="RefSeq" id="WP_135660450.1">
    <property type="nucleotide sequence ID" value="NZ_JAJUFJ010000009.1"/>
</dbReference>
<dbReference type="AlphaFoldDB" id="A0A4Z0YA40"/>
<feature type="chain" id="PRO_5021472885" evidence="1">
    <location>
        <begin position="28"/>
        <end position="64"/>
    </location>
</feature>
<accession>A0A4Z0YA40</accession>
<organism evidence="2 3">
    <name type="scientific">Caproiciproducens galactitolivorans</name>
    <dbReference type="NCBI Taxonomy" id="642589"/>
    <lineage>
        <taxon>Bacteria</taxon>
        <taxon>Bacillati</taxon>
        <taxon>Bacillota</taxon>
        <taxon>Clostridia</taxon>
        <taxon>Eubacteriales</taxon>
        <taxon>Acutalibacteraceae</taxon>
        <taxon>Caproiciproducens</taxon>
    </lineage>
</organism>
<proteinExistence type="predicted"/>
<keyword evidence="3" id="KW-1185">Reference proteome</keyword>
<name>A0A4Z0YA40_9FIRM</name>
<evidence type="ECO:0000313" key="2">
    <source>
        <dbReference type="EMBL" id="TGJ75840.1"/>
    </source>
</evidence>
<feature type="signal peptide" evidence="1">
    <location>
        <begin position="1"/>
        <end position="27"/>
    </location>
</feature>
<reference evidence="2 3" key="1">
    <citation type="submission" date="2019-04" db="EMBL/GenBank/DDBJ databases">
        <authorList>
            <person name="Poehlein A."/>
            <person name="Bengelsdorf F.R."/>
            <person name="Duerre P."/>
            <person name="Daniel R."/>
        </authorList>
    </citation>
    <scope>NUCLEOTIDE SEQUENCE [LARGE SCALE GENOMIC DNA]</scope>
    <source>
        <strain evidence="2 3">BS-1</strain>
    </source>
</reference>
<dbReference type="Proteomes" id="UP000297714">
    <property type="component" value="Unassembled WGS sequence"/>
</dbReference>
<comment type="caution">
    <text evidence="2">The sequence shown here is derived from an EMBL/GenBank/DDBJ whole genome shotgun (WGS) entry which is preliminary data.</text>
</comment>
<evidence type="ECO:0000313" key="3">
    <source>
        <dbReference type="Proteomes" id="UP000297714"/>
    </source>
</evidence>